<dbReference type="PIRSF" id="PIRSF017082">
    <property type="entry name" value="YflP"/>
    <property type="match status" value="1"/>
</dbReference>
<proteinExistence type="inferred from homology"/>
<keyword evidence="2" id="KW-0472">Membrane</keyword>
<dbReference type="Gene3D" id="3.40.190.10">
    <property type="entry name" value="Periplasmic binding protein-like II"/>
    <property type="match status" value="1"/>
</dbReference>
<feature type="transmembrane region" description="Helical" evidence="2">
    <location>
        <begin position="30"/>
        <end position="49"/>
    </location>
</feature>
<organism evidence="3 4">
    <name type="scientific">Serinibacter arcticus</name>
    <dbReference type="NCBI Taxonomy" id="1655435"/>
    <lineage>
        <taxon>Bacteria</taxon>
        <taxon>Bacillati</taxon>
        <taxon>Actinomycetota</taxon>
        <taxon>Actinomycetes</taxon>
        <taxon>Micrococcales</taxon>
        <taxon>Beutenbergiaceae</taxon>
        <taxon>Serinibacter</taxon>
    </lineage>
</organism>
<evidence type="ECO:0000313" key="4">
    <source>
        <dbReference type="Proteomes" id="UP000297318"/>
    </source>
</evidence>
<accession>A0A4Z1E1F9</accession>
<keyword evidence="2" id="KW-1133">Transmembrane helix</keyword>
<keyword evidence="4" id="KW-1185">Reference proteome</keyword>
<dbReference type="EMBL" id="RHPJ01000002">
    <property type="protein sequence ID" value="TGO05696.1"/>
    <property type="molecule type" value="Genomic_DNA"/>
</dbReference>
<dbReference type="AlphaFoldDB" id="A0A4Z1E1F9"/>
<dbReference type="InterPro" id="IPR042100">
    <property type="entry name" value="Bug_dom1"/>
</dbReference>
<evidence type="ECO:0000256" key="1">
    <source>
        <dbReference type="ARBA" id="ARBA00006987"/>
    </source>
</evidence>
<comment type="caution">
    <text evidence="3">The sequence shown here is derived from an EMBL/GenBank/DDBJ whole genome shotgun (WGS) entry which is preliminary data.</text>
</comment>
<sequence length="357" mass="36889">MSRRGRRPCHDSRRELLPTAKVGLVRTRSVVQRVVGVVVVGALTVLAVIDARGAGEGAGARTTLTLVAPAAVGGGWDLVARESQQALRSDGVVGSVSVVNIPGAGGTIGLSQLAELEGDSQTLMVTGTVMLGGIAQSGSSTTLADTTPVARLAEDFEVIAVPADSPFQTLEDFVAAWTADPAGLPIGGGSAGGIDHLVAAQLAGSLGIVPEDLVYTPHAGGGELTQSLTSTAAGTVNVGISGYNDFRDLIEGGRLRALAVVAPERLPGIEVPTMIELGYPEVDLVNWRGLVAPAGITDDERDELIAVVEEMVQTESWAEAVELNRWVPSPLYGEEFAAFVETEQARIGVLVEELGLS</sequence>
<dbReference type="InterPro" id="IPR005064">
    <property type="entry name" value="BUG"/>
</dbReference>
<dbReference type="Gene3D" id="3.40.190.150">
    <property type="entry name" value="Bordetella uptake gene, domain 1"/>
    <property type="match status" value="1"/>
</dbReference>
<dbReference type="PANTHER" id="PTHR42928">
    <property type="entry name" value="TRICARBOXYLATE-BINDING PROTEIN"/>
    <property type="match status" value="1"/>
</dbReference>
<name>A0A4Z1E1F9_9MICO</name>
<evidence type="ECO:0000313" key="3">
    <source>
        <dbReference type="EMBL" id="TGO05696.1"/>
    </source>
</evidence>
<comment type="similarity">
    <text evidence="1">Belongs to the UPF0065 (bug) family.</text>
</comment>
<evidence type="ECO:0000256" key="2">
    <source>
        <dbReference type="SAM" id="Phobius"/>
    </source>
</evidence>
<protein>
    <submittedName>
        <fullName evidence="3">Tricarboxylate transport protein TctC</fullName>
    </submittedName>
</protein>
<dbReference type="Proteomes" id="UP000297318">
    <property type="component" value="Unassembled WGS sequence"/>
</dbReference>
<gene>
    <name evidence="3" type="ORF">SERN_1700</name>
</gene>
<dbReference type="CDD" id="cd07012">
    <property type="entry name" value="PBP2_Bug_TTT"/>
    <property type="match status" value="1"/>
</dbReference>
<keyword evidence="2" id="KW-0812">Transmembrane</keyword>
<reference evidence="3 4" key="1">
    <citation type="submission" date="2018-11" db="EMBL/GenBank/DDBJ databases">
        <title>Complete genome sequencing of the Actinobacteria Serinibacter sp. K3-2.</title>
        <authorList>
            <person name="Rakitin A.L."/>
            <person name="Beletsky A.V."/>
            <person name="Mardanov A.V."/>
            <person name="Ravin N.V."/>
            <person name="Gromova A.S."/>
            <person name="Filippova S.N."/>
            <person name="Gal'Chenko V.F."/>
        </authorList>
    </citation>
    <scope>NUCLEOTIDE SEQUENCE [LARGE SCALE GENOMIC DNA]</scope>
    <source>
        <strain evidence="3 4">K3-2</strain>
    </source>
</reference>
<dbReference type="Pfam" id="PF03401">
    <property type="entry name" value="TctC"/>
    <property type="match status" value="1"/>
</dbReference>
<dbReference type="PANTHER" id="PTHR42928:SF3">
    <property type="entry name" value="UPF0065 PROTEIN YFLP"/>
    <property type="match status" value="1"/>
</dbReference>